<dbReference type="AlphaFoldDB" id="A0A915KZN2"/>
<proteinExistence type="predicted"/>
<accession>A0A915KZN2</accession>
<protein>
    <submittedName>
        <fullName evidence="2">Uncharacterized protein</fullName>
    </submittedName>
</protein>
<organism evidence="1 2">
    <name type="scientific">Romanomermis culicivorax</name>
    <name type="common">Nematode worm</name>
    <dbReference type="NCBI Taxonomy" id="13658"/>
    <lineage>
        <taxon>Eukaryota</taxon>
        <taxon>Metazoa</taxon>
        <taxon>Ecdysozoa</taxon>
        <taxon>Nematoda</taxon>
        <taxon>Enoplea</taxon>
        <taxon>Dorylaimia</taxon>
        <taxon>Mermithida</taxon>
        <taxon>Mermithoidea</taxon>
        <taxon>Mermithidae</taxon>
        <taxon>Romanomermis</taxon>
    </lineage>
</organism>
<evidence type="ECO:0000313" key="2">
    <source>
        <dbReference type="WBParaSite" id="nRc.2.0.1.t43640-RA"/>
    </source>
</evidence>
<keyword evidence="1" id="KW-1185">Reference proteome</keyword>
<sequence>MFKKAASNIQESFGVLGLELVNRTIWHIENISTSSSRVHYSWRKHKVQDMQSQSGEGQNH</sequence>
<dbReference type="WBParaSite" id="nRc.2.0.1.t43640-RA">
    <property type="protein sequence ID" value="nRc.2.0.1.t43640-RA"/>
    <property type="gene ID" value="nRc.2.0.1.g43640"/>
</dbReference>
<dbReference type="Proteomes" id="UP000887565">
    <property type="component" value="Unplaced"/>
</dbReference>
<name>A0A915KZN2_ROMCU</name>
<reference evidence="2" key="1">
    <citation type="submission" date="2022-11" db="UniProtKB">
        <authorList>
            <consortium name="WormBaseParasite"/>
        </authorList>
    </citation>
    <scope>IDENTIFICATION</scope>
</reference>
<evidence type="ECO:0000313" key="1">
    <source>
        <dbReference type="Proteomes" id="UP000887565"/>
    </source>
</evidence>